<evidence type="ECO:0000313" key="3">
    <source>
        <dbReference type="EMBL" id="KAG6414072.1"/>
    </source>
</evidence>
<organism evidence="3">
    <name type="scientific">Salvia splendens</name>
    <name type="common">Scarlet sage</name>
    <dbReference type="NCBI Taxonomy" id="180675"/>
    <lineage>
        <taxon>Eukaryota</taxon>
        <taxon>Viridiplantae</taxon>
        <taxon>Streptophyta</taxon>
        <taxon>Embryophyta</taxon>
        <taxon>Tracheophyta</taxon>
        <taxon>Spermatophyta</taxon>
        <taxon>Magnoliopsida</taxon>
        <taxon>eudicotyledons</taxon>
        <taxon>Gunneridae</taxon>
        <taxon>Pentapetalae</taxon>
        <taxon>asterids</taxon>
        <taxon>lamiids</taxon>
        <taxon>Lamiales</taxon>
        <taxon>Lamiaceae</taxon>
        <taxon>Nepetoideae</taxon>
        <taxon>Mentheae</taxon>
        <taxon>Salviinae</taxon>
        <taxon>Salvia</taxon>
        <taxon>Salvia subgen. Calosphace</taxon>
        <taxon>core Calosphace</taxon>
    </lineage>
</organism>
<reference evidence="3" key="2">
    <citation type="submission" date="2020-08" db="EMBL/GenBank/DDBJ databases">
        <title>Plant Genome Project.</title>
        <authorList>
            <person name="Zhang R.-G."/>
        </authorList>
    </citation>
    <scope>NUCLEOTIDE SEQUENCE</scope>
    <source>
        <strain evidence="3">Huo1</strain>
        <tissue evidence="3">Leaf</tissue>
    </source>
</reference>
<accession>A0A8X8ZR49</accession>
<dbReference type="Proteomes" id="UP000298416">
    <property type="component" value="Unassembled WGS sequence"/>
</dbReference>
<keyword evidence="2" id="KW-0812">Transmembrane</keyword>
<keyword evidence="2" id="KW-0472">Membrane</keyword>
<keyword evidence="4" id="KW-1185">Reference proteome</keyword>
<evidence type="ECO:0000313" key="4">
    <source>
        <dbReference type="Proteomes" id="UP000298416"/>
    </source>
</evidence>
<comment type="caution">
    <text evidence="3">The sequence shown here is derived from an EMBL/GenBank/DDBJ whole genome shotgun (WGS) entry which is preliminary data.</text>
</comment>
<gene>
    <name evidence="3" type="ORF">SASPL_126789</name>
</gene>
<feature type="transmembrane region" description="Helical" evidence="2">
    <location>
        <begin position="81"/>
        <end position="100"/>
    </location>
</feature>
<evidence type="ECO:0000256" key="1">
    <source>
        <dbReference type="SAM" id="MobiDB-lite"/>
    </source>
</evidence>
<reference evidence="3" key="1">
    <citation type="submission" date="2018-01" db="EMBL/GenBank/DDBJ databases">
        <authorList>
            <person name="Mao J.F."/>
        </authorList>
    </citation>
    <scope>NUCLEOTIDE SEQUENCE</scope>
    <source>
        <strain evidence="3">Huo1</strain>
        <tissue evidence="3">Leaf</tissue>
    </source>
</reference>
<keyword evidence="2" id="KW-1133">Transmembrane helix</keyword>
<feature type="region of interest" description="Disordered" evidence="1">
    <location>
        <begin position="120"/>
        <end position="151"/>
    </location>
</feature>
<proteinExistence type="predicted"/>
<dbReference type="AlphaFoldDB" id="A0A8X8ZR49"/>
<protein>
    <submittedName>
        <fullName evidence="3">Uncharacterized protein</fullName>
    </submittedName>
</protein>
<dbReference type="EMBL" id="PNBA02000009">
    <property type="protein sequence ID" value="KAG6414072.1"/>
    <property type="molecule type" value="Genomic_DNA"/>
</dbReference>
<name>A0A8X8ZR49_SALSN</name>
<feature type="compositionally biased region" description="Low complexity" evidence="1">
    <location>
        <begin position="124"/>
        <end position="133"/>
    </location>
</feature>
<sequence length="151" mass="17020">MCRCCDSCGRVLLEDTYEDGIKMRIDDWYATLSNIVIDESESDSDGSSSSSLSTSSVEQRIPEIEPSLIINKAIACDAEIIVYWIRIVLVYLTDLLLWIPQKDFKFCFYRLSNIVIDESDSDLDGSSSSSNSSVKQRIVENEPTLSTLKQK</sequence>
<evidence type="ECO:0000256" key="2">
    <source>
        <dbReference type="SAM" id="Phobius"/>
    </source>
</evidence>